<dbReference type="Pfam" id="PF09742">
    <property type="entry name" value="Dymeclin"/>
    <property type="match status" value="2"/>
</dbReference>
<keyword evidence="3" id="KW-0519">Myristate</keyword>
<dbReference type="Proteomes" id="UP000008227">
    <property type="component" value="Chromosome 1"/>
</dbReference>
<protein>
    <recommendedName>
        <fullName evidence="2">Dymeclin</fullName>
    </recommendedName>
</protein>
<evidence type="ECO:0000313" key="5">
    <source>
        <dbReference type="Ensembl" id="ENSSSCP00000066123.1"/>
    </source>
</evidence>
<accession>A0A5G2QW20</accession>
<gene>
    <name evidence="5" type="primary">DYM</name>
</gene>
<evidence type="ECO:0000313" key="6">
    <source>
        <dbReference type="Proteomes" id="UP000008227"/>
    </source>
</evidence>
<proteinExistence type="inferred from homology"/>
<evidence type="ECO:0000256" key="2">
    <source>
        <dbReference type="ARBA" id="ARBA00015736"/>
    </source>
</evidence>
<reference evidence="6" key="1">
    <citation type="submission" date="2009-11" db="EMBL/GenBank/DDBJ databases">
        <authorList>
            <consortium name="Porcine genome sequencing project"/>
        </authorList>
    </citation>
    <scope>NUCLEOTIDE SEQUENCE [LARGE SCALE GENOMIC DNA]</scope>
    <source>
        <strain evidence="6">Duroc</strain>
    </source>
</reference>
<comment type="similarity">
    <text evidence="1">Belongs to the dymeclin family.</text>
</comment>
<evidence type="ECO:0000256" key="1">
    <source>
        <dbReference type="ARBA" id="ARBA00010603"/>
    </source>
</evidence>
<dbReference type="Ensembl" id="ENSSSCT00000073850.2">
    <property type="protein sequence ID" value="ENSSSCP00000066123.1"/>
    <property type="gene ID" value="ENSSSCG00000004508.5"/>
</dbReference>
<keyword evidence="6" id="KW-1185">Reference proteome</keyword>
<reference evidence="5" key="3">
    <citation type="submission" date="2025-08" db="UniProtKB">
        <authorList>
            <consortium name="Ensembl"/>
        </authorList>
    </citation>
    <scope>IDENTIFICATION</scope>
</reference>
<dbReference type="PANTHER" id="PTHR12895">
    <property type="entry name" value="DYMECLIN"/>
    <property type="match status" value="1"/>
</dbReference>
<dbReference type="PANTHER" id="PTHR12895:SF9">
    <property type="entry name" value="DYMECLIN"/>
    <property type="match status" value="1"/>
</dbReference>
<name>A0A8D0NR84_PIG</name>
<sequence length="608" mass="69665">MGSNSSRIGDLPKNEYLKKLSGTESVSENDPFWNQLLSFSFPAPTSSTELKLLEEATISVCRSLVENNPRTGNLGALIKVFLSRTKELKLSAECQNHIFIWQTHNALFIICCLLKVFICEMSEEELQLHFTYEEKSPGSYSSDSEDLLEELLCCLMQLITDIPLLDITYEISVEAVSTMVVFLSCQLFHKEVLRQSISHKYLMRGRCLPYTSKLVKTLLYNFIRQEKPPPPGAHVLPQQSDSGGLLYGLASGVANSSPFPSSNPHAFQINFNSLYMALCEQQTSDQATLLLYTLLHQNSNIRTYMLARTDMENLVLPILEILYHVEERNSHHVYMALIILLILTEDDGFNRSIHEVILKNITWYSERVLTEISLGSLLILVVIRTIQYNMTRTRDKYLHTNCLAALANMSAQFRSLHQYAAQRIISLFSLLSKKHNKVLEQATQSLRGSLSSNDVPLPDYAQDLNVIEEVIRMMLEIINSCLTNSLHHNPNLVYALLYKRDLFEQFRTHPSFQDIMQNIDLVITFFSSRLLQAGAELSVERVLEIIKQGVVALPKDRLKKFPELKFKYVEEEQPEEFFIPYVWSLVYNTAVGLYWNPQDIQLFTMDSD</sequence>
<organism evidence="5 6">
    <name type="scientific">Sus scrofa</name>
    <name type="common">Pig</name>
    <dbReference type="NCBI Taxonomy" id="9823"/>
    <lineage>
        <taxon>Eukaryota</taxon>
        <taxon>Metazoa</taxon>
        <taxon>Chordata</taxon>
        <taxon>Craniata</taxon>
        <taxon>Vertebrata</taxon>
        <taxon>Euteleostomi</taxon>
        <taxon>Mammalia</taxon>
        <taxon>Eutheria</taxon>
        <taxon>Laurasiatheria</taxon>
        <taxon>Artiodactyla</taxon>
        <taxon>Suina</taxon>
        <taxon>Suidae</taxon>
        <taxon>Sus</taxon>
    </lineage>
</organism>
<reference evidence="5" key="2">
    <citation type="journal article" date="2020" name="Gigascience">
        <title>An improved pig reference genome sequence to enable pig genetics and genomics research.</title>
        <authorList>
            <person name="Warr A."/>
            <person name="Affara N."/>
            <person name="Aken B."/>
            <person name="Beiki H."/>
            <person name="Bickhart D.M."/>
            <person name="Billis K."/>
            <person name="Chow W."/>
            <person name="Eory L."/>
            <person name="Finlayson H.A."/>
            <person name="Flicek P."/>
            <person name="Giron C.G."/>
            <person name="Griffin D.K."/>
            <person name="Hall R."/>
            <person name="Hannum G."/>
            <person name="Hourlier T."/>
            <person name="Howe K."/>
            <person name="Hume D.A."/>
            <person name="Izuogu O."/>
            <person name="Kim K."/>
            <person name="Koren S."/>
            <person name="Liu H."/>
            <person name="Manchanda N."/>
            <person name="Martin F.J."/>
            <person name="Nonneman D.J."/>
            <person name="O'Connor R.E."/>
            <person name="Phillippy A.M."/>
            <person name="Rohrer G.A."/>
            <person name="Rosen B.D."/>
            <person name="Rund L.A."/>
            <person name="Sargent C.A."/>
            <person name="Schook L.B."/>
            <person name="Schroeder S.G."/>
            <person name="Schwartz A.S."/>
            <person name="Skinner B.M."/>
            <person name="Talbot R."/>
            <person name="Tseng E."/>
            <person name="Tuggle C.K."/>
            <person name="Watson M."/>
            <person name="Smith T.P.L."/>
            <person name="Archibald A.L."/>
        </authorList>
    </citation>
    <scope>NUCLEOTIDE SEQUENCE [LARGE SCALE GENOMIC DNA]</scope>
    <source>
        <strain evidence="5">Duroc</strain>
    </source>
</reference>
<dbReference type="InterPro" id="IPR019142">
    <property type="entry name" value="Dymeclin"/>
</dbReference>
<dbReference type="AlphaFoldDB" id="A0A8D0NR84"/>
<evidence type="ECO:0000256" key="3">
    <source>
        <dbReference type="ARBA" id="ARBA00022707"/>
    </source>
</evidence>
<keyword evidence="4" id="KW-0449">Lipoprotein</keyword>
<accession>A0A8D0NR84</accession>
<reference evidence="5" key="4">
    <citation type="submission" date="2025-09" db="UniProtKB">
        <authorList>
            <consortium name="Ensembl"/>
        </authorList>
    </citation>
    <scope>IDENTIFICATION</scope>
</reference>
<dbReference type="GeneTree" id="ENSGT00390000008772"/>
<evidence type="ECO:0000256" key="4">
    <source>
        <dbReference type="ARBA" id="ARBA00023288"/>
    </source>
</evidence>